<reference evidence="1 2" key="1">
    <citation type="submission" date="2024-04" db="EMBL/GenBank/DDBJ databases">
        <title>Tritrichomonas musculus Genome.</title>
        <authorList>
            <person name="Alves-Ferreira E."/>
            <person name="Grigg M."/>
            <person name="Lorenzi H."/>
            <person name="Galac M."/>
        </authorList>
    </citation>
    <scope>NUCLEOTIDE SEQUENCE [LARGE SCALE GENOMIC DNA]</scope>
    <source>
        <strain evidence="1 2">EAF2021</strain>
    </source>
</reference>
<evidence type="ECO:0000313" key="1">
    <source>
        <dbReference type="EMBL" id="KAK8865363.1"/>
    </source>
</evidence>
<proteinExistence type="predicted"/>
<sequence length="135" mass="16086">MQEITLDNVFDMTKEQEQQGDTTSQQFIDEINFISTHLYEIIENRKEDLRDIRPGTLLRILENENIKIKNEDQLLTLINDLYQYAREYSILYEAVAFRRVSAEKMKDFVEVFDMKDLSQPAWRNLCGRLVCDIKD</sequence>
<accession>A0ABR2ILY7</accession>
<evidence type="ECO:0000313" key="2">
    <source>
        <dbReference type="Proteomes" id="UP001470230"/>
    </source>
</evidence>
<comment type="caution">
    <text evidence="1">The sequence shown here is derived from an EMBL/GenBank/DDBJ whole genome shotgun (WGS) entry which is preliminary data.</text>
</comment>
<keyword evidence="2" id="KW-1185">Reference proteome</keyword>
<organism evidence="1 2">
    <name type="scientific">Tritrichomonas musculus</name>
    <dbReference type="NCBI Taxonomy" id="1915356"/>
    <lineage>
        <taxon>Eukaryota</taxon>
        <taxon>Metamonada</taxon>
        <taxon>Parabasalia</taxon>
        <taxon>Tritrichomonadida</taxon>
        <taxon>Tritrichomonadidae</taxon>
        <taxon>Tritrichomonas</taxon>
    </lineage>
</organism>
<name>A0ABR2ILY7_9EUKA</name>
<dbReference type="EMBL" id="JAPFFF010000016">
    <property type="protein sequence ID" value="KAK8865363.1"/>
    <property type="molecule type" value="Genomic_DNA"/>
</dbReference>
<dbReference type="Proteomes" id="UP001470230">
    <property type="component" value="Unassembled WGS sequence"/>
</dbReference>
<protein>
    <submittedName>
        <fullName evidence="1">Uncharacterized protein</fullName>
    </submittedName>
</protein>
<gene>
    <name evidence="1" type="ORF">M9Y10_010905</name>
</gene>